<feature type="transmembrane region" description="Helical" evidence="1">
    <location>
        <begin position="180"/>
        <end position="201"/>
    </location>
</feature>
<evidence type="ECO:0000313" key="3">
    <source>
        <dbReference type="Proteomes" id="UP000462363"/>
    </source>
</evidence>
<accession>A0A844F588</accession>
<evidence type="ECO:0000313" key="2">
    <source>
        <dbReference type="EMBL" id="MSS40273.1"/>
    </source>
</evidence>
<protein>
    <submittedName>
        <fullName evidence="2">Uncharacterized protein</fullName>
    </submittedName>
</protein>
<keyword evidence="1" id="KW-0812">Transmembrane</keyword>
<keyword evidence="1" id="KW-1133">Transmembrane helix</keyword>
<reference evidence="2 3" key="1">
    <citation type="submission" date="2019-08" db="EMBL/GenBank/DDBJ databases">
        <title>In-depth cultivation of the pig gut microbiome towards novel bacterial diversity and tailored functional studies.</title>
        <authorList>
            <person name="Wylensek D."/>
            <person name="Hitch T.C.A."/>
            <person name="Clavel T."/>
        </authorList>
    </citation>
    <scope>NUCLEOTIDE SEQUENCE [LARGE SCALE GENOMIC DNA]</scope>
    <source>
        <strain evidence="2 3">BL-389-WT-3D</strain>
    </source>
</reference>
<feature type="transmembrane region" description="Helical" evidence="1">
    <location>
        <begin position="22"/>
        <end position="42"/>
    </location>
</feature>
<dbReference type="GeneID" id="62694289"/>
<dbReference type="EMBL" id="VUMB01000013">
    <property type="protein sequence ID" value="MSS40273.1"/>
    <property type="molecule type" value="Genomic_DNA"/>
</dbReference>
<gene>
    <name evidence="2" type="ORF">FYJ37_07900</name>
</gene>
<comment type="caution">
    <text evidence="2">The sequence shown here is derived from an EMBL/GenBank/DDBJ whole genome shotgun (WGS) entry which is preliminary data.</text>
</comment>
<sequence>MDKKDLYFEKEYMPHMNRIGKITGYLGVLLSFAPAFILAVVYGIFPKPAALLTAFVSIASAVGVLWFVEPISYFTILGPVGTYMAFLSGNISNMRLPCASMAQISADVEPGTKEGSIISTLGMAVSIVVNVSVLTIGVILGSSVLSMLPSKVTEALNYLLPALFGALLVQFGMKQKKLALTVLIFALIICTAIDAGLFNWLPGSSNYLGILSCVFLSIVVSVITYKKSKASRSAE</sequence>
<feature type="transmembrane region" description="Helical" evidence="1">
    <location>
        <begin position="117"/>
        <end position="143"/>
    </location>
</feature>
<evidence type="ECO:0000256" key="1">
    <source>
        <dbReference type="SAM" id="Phobius"/>
    </source>
</evidence>
<proteinExistence type="predicted"/>
<feature type="transmembrane region" description="Helical" evidence="1">
    <location>
        <begin position="207"/>
        <end position="225"/>
    </location>
</feature>
<organism evidence="2 3">
    <name type="scientific">Clostridium scindens (strain JCM 10418 / VPI 12708)</name>
    <dbReference type="NCBI Taxonomy" id="29347"/>
    <lineage>
        <taxon>Bacteria</taxon>
        <taxon>Bacillati</taxon>
        <taxon>Bacillota</taxon>
        <taxon>Clostridia</taxon>
        <taxon>Lachnospirales</taxon>
        <taxon>Lachnospiraceae</taxon>
    </lineage>
</organism>
<keyword evidence="1" id="KW-0472">Membrane</keyword>
<dbReference type="Proteomes" id="UP000462363">
    <property type="component" value="Unassembled WGS sequence"/>
</dbReference>
<name>A0A844F588_CLOSV</name>
<feature type="transmembrane region" description="Helical" evidence="1">
    <location>
        <begin position="155"/>
        <end position="173"/>
    </location>
</feature>
<dbReference type="AlphaFoldDB" id="A0A844F588"/>
<feature type="transmembrane region" description="Helical" evidence="1">
    <location>
        <begin position="49"/>
        <end position="68"/>
    </location>
</feature>
<dbReference type="RefSeq" id="WP_004608329.1">
    <property type="nucleotide sequence ID" value="NZ_AP024846.1"/>
</dbReference>